<dbReference type="UniPathway" id="UPA00904">
    <property type="reaction ID" value="UER00873"/>
</dbReference>
<dbReference type="Proteomes" id="UP000435041">
    <property type="component" value="Unassembled WGS sequence"/>
</dbReference>
<evidence type="ECO:0000256" key="4">
    <source>
        <dbReference type="HAMAP-Rule" id="MF_01963"/>
    </source>
</evidence>
<feature type="domain" description="Nucleoside phosphorylase" evidence="5">
    <location>
        <begin position="5"/>
        <end position="247"/>
    </location>
</feature>
<feature type="site" description="Important for substrate specificity" evidence="4">
    <location>
        <position position="170"/>
    </location>
</feature>
<dbReference type="NCBIfam" id="TIGR01694">
    <property type="entry name" value="MTAP"/>
    <property type="match status" value="1"/>
</dbReference>
<keyword evidence="3 4" id="KW-0660">Purine salvage</keyword>
<dbReference type="InterPro" id="IPR000845">
    <property type="entry name" value="Nucleoside_phosphorylase_d"/>
</dbReference>
<dbReference type="GO" id="GO:0017061">
    <property type="term" value="F:S-methyl-5-thioadenosine phosphorylase activity"/>
    <property type="evidence" value="ECO:0007669"/>
    <property type="project" value="UniProtKB-UniRule"/>
</dbReference>
<dbReference type="InterPro" id="IPR010044">
    <property type="entry name" value="MTAP"/>
</dbReference>
<comment type="subunit">
    <text evidence="4">Homohexamer. Dimer of a homotrimer.</text>
</comment>
<keyword evidence="2 4" id="KW-0808">Transferase</keyword>
<dbReference type="GO" id="GO:0005829">
    <property type="term" value="C:cytosol"/>
    <property type="evidence" value="ECO:0007669"/>
    <property type="project" value="TreeGrafter"/>
</dbReference>
<comment type="caution">
    <text evidence="6">The sequence shown here is derived from an EMBL/GenBank/DDBJ whole genome shotgun (WGS) entry which is preliminary data.</text>
</comment>
<feature type="binding site" evidence="4">
    <location>
        <begin position="87"/>
        <end position="88"/>
    </location>
    <ligand>
        <name>phosphate</name>
        <dbReference type="ChEBI" id="CHEBI:43474"/>
    </ligand>
</feature>
<comment type="catalytic activity">
    <reaction evidence="4">
        <text>S-methyl-5'-thioadenosine + phosphate = 5-(methylsulfanyl)-alpha-D-ribose 1-phosphate + adenine</text>
        <dbReference type="Rhea" id="RHEA:11852"/>
        <dbReference type="ChEBI" id="CHEBI:16708"/>
        <dbReference type="ChEBI" id="CHEBI:17509"/>
        <dbReference type="ChEBI" id="CHEBI:43474"/>
        <dbReference type="ChEBI" id="CHEBI:58533"/>
        <dbReference type="EC" id="2.4.2.28"/>
    </reaction>
</comment>
<dbReference type="InterPro" id="IPR035994">
    <property type="entry name" value="Nucleoside_phosphorylase_sf"/>
</dbReference>
<dbReference type="RefSeq" id="WP_159293438.1">
    <property type="nucleotide sequence ID" value="NZ_BJCI01000024.1"/>
</dbReference>
<name>A0A6H9GIL4_MICAE</name>
<dbReference type="NCBIfam" id="NF005657">
    <property type="entry name" value="PRK07432.1"/>
    <property type="match status" value="1"/>
</dbReference>
<evidence type="ECO:0000256" key="3">
    <source>
        <dbReference type="ARBA" id="ARBA00022726"/>
    </source>
</evidence>
<evidence type="ECO:0000259" key="5">
    <source>
        <dbReference type="Pfam" id="PF01048"/>
    </source>
</evidence>
<dbReference type="CDD" id="cd09010">
    <property type="entry name" value="MTAP_SsMTAPII_like_MTIP"/>
    <property type="match status" value="1"/>
</dbReference>
<comment type="similarity">
    <text evidence="4">Belongs to the PNP/MTAP phosphorylase family. MTAP subfamily.</text>
</comment>
<organism evidence="6 7">
    <name type="scientific">Microcystis aeruginosa NIES-3804</name>
    <dbReference type="NCBI Taxonomy" id="2517783"/>
    <lineage>
        <taxon>Bacteria</taxon>
        <taxon>Bacillati</taxon>
        <taxon>Cyanobacteriota</taxon>
        <taxon>Cyanophyceae</taxon>
        <taxon>Oscillatoriophycideae</taxon>
        <taxon>Chroococcales</taxon>
        <taxon>Microcystaceae</taxon>
        <taxon>Microcystis</taxon>
    </lineage>
</organism>
<dbReference type="GO" id="GO:0006166">
    <property type="term" value="P:purine ribonucleoside salvage"/>
    <property type="evidence" value="ECO:0007669"/>
    <property type="project" value="UniProtKB-KW"/>
</dbReference>
<dbReference type="FunFam" id="3.40.50.1580:FF:000008">
    <property type="entry name" value="S-methyl-5'-thioadenosine phosphorylase"/>
    <property type="match status" value="1"/>
</dbReference>
<comment type="function">
    <text evidence="4">Catalyzes the reversible phosphorylation of S-methyl-5'-thioadenosine (MTA) to adenine and 5-methylthioribose-1-phosphate. Involved in the breakdown of MTA, a major by-product of polyamine biosynthesis. Responsible for the first step in the methionine salvage pathway after MTA has been generated from S-adenosylmethionine. Has broad substrate specificity with 6-aminopurine nucleosides as preferred substrates.</text>
</comment>
<dbReference type="EMBL" id="BJCI01000024">
    <property type="protein sequence ID" value="GCL50254.1"/>
    <property type="molecule type" value="Genomic_DNA"/>
</dbReference>
<sequence>MTTVKIGIIGGSGLYKMDALNDVREVSLDTPFGSPSDALIVGTLEGTEVAFLARHGRNHHFLPTELPFRANIHALKQLGVEYIISASAVGSLKAEVKPLDLVIPDQFIDRTKERIATFFGEGIVAHVAFGDPICPQLAEILGDAVASLNLPEVALHRGGTYLCMEGPAFSTKAESNLYRSWGATVIGMTNLTEAKLAREAEIAYATLALVTDYDCWHPDHDHVTVEMVIENLHHNAINAQKVIQETVRRLAANPPVSAAHSALKYAILTRLDSVPVATKEKLALFLQKYLEEVEK</sequence>
<dbReference type="AlphaFoldDB" id="A0A6H9GIL4"/>
<feature type="binding site" evidence="4">
    <location>
        <position position="188"/>
    </location>
    <ligand>
        <name>substrate</name>
    </ligand>
</feature>
<dbReference type="PROSITE" id="PS01240">
    <property type="entry name" value="PNP_MTAP_2"/>
    <property type="match status" value="1"/>
</dbReference>
<dbReference type="Gene3D" id="3.40.50.1580">
    <property type="entry name" value="Nucleoside phosphorylase domain"/>
    <property type="match status" value="1"/>
</dbReference>
<accession>A0A6H9GIL4</accession>
<dbReference type="SUPFAM" id="SSF53167">
    <property type="entry name" value="Purine and uridine phosphorylases"/>
    <property type="match status" value="1"/>
</dbReference>
<evidence type="ECO:0000256" key="2">
    <source>
        <dbReference type="ARBA" id="ARBA00022679"/>
    </source>
</evidence>
<evidence type="ECO:0000313" key="7">
    <source>
        <dbReference type="Proteomes" id="UP000435041"/>
    </source>
</evidence>
<dbReference type="PANTHER" id="PTHR42679:SF2">
    <property type="entry name" value="S-METHYL-5'-THIOADENOSINE PHOSPHORYLASE"/>
    <property type="match status" value="1"/>
</dbReference>
<evidence type="ECO:0000256" key="1">
    <source>
        <dbReference type="ARBA" id="ARBA00022676"/>
    </source>
</evidence>
<feature type="binding site" evidence="4">
    <location>
        <position position="12"/>
    </location>
    <ligand>
        <name>phosphate</name>
        <dbReference type="ChEBI" id="CHEBI:43474"/>
    </ligand>
</feature>
<dbReference type="GO" id="GO:0019509">
    <property type="term" value="P:L-methionine salvage from methylthioadenosine"/>
    <property type="evidence" value="ECO:0007669"/>
    <property type="project" value="UniProtKB-UniRule"/>
</dbReference>
<feature type="binding site" evidence="4">
    <location>
        <position position="189"/>
    </location>
    <ligand>
        <name>phosphate</name>
        <dbReference type="ChEBI" id="CHEBI:43474"/>
    </ligand>
</feature>
<comment type="pathway">
    <text evidence="4">Amino-acid biosynthesis; L-methionine biosynthesis via salvage pathway; S-methyl-5-thio-alpha-D-ribose 1-phosphate from S-methyl-5'-thioadenosine (phosphorylase route): step 1/1.</text>
</comment>
<gene>
    <name evidence="4" type="primary">mtnP</name>
    <name evidence="6" type="ORF">NIES3804_18210</name>
</gene>
<feature type="binding site" evidence="4">
    <location>
        <begin position="212"/>
        <end position="214"/>
    </location>
    <ligand>
        <name>substrate</name>
    </ligand>
</feature>
<dbReference type="HAMAP" id="MF_01963">
    <property type="entry name" value="MTAP"/>
    <property type="match status" value="1"/>
</dbReference>
<feature type="binding site" evidence="4">
    <location>
        <begin position="54"/>
        <end position="55"/>
    </location>
    <ligand>
        <name>phosphate</name>
        <dbReference type="ChEBI" id="CHEBI:43474"/>
    </ligand>
</feature>
<evidence type="ECO:0000313" key="6">
    <source>
        <dbReference type="EMBL" id="GCL50254.1"/>
    </source>
</evidence>
<dbReference type="PANTHER" id="PTHR42679">
    <property type="entry name" value="S-METHYL-5'-THIOADENOSINE PHOSPHORYLASE"/>
    <property type="match status" value="1"/>
</dbReference>
<dbReference type="Pfam" id="PF01048">
    <property type="entry name" value="PNP_UDP_1"/>
    <property type="match status" value="1"/>
</dbReference>
<proteinExistence type="inferred from homology"/>
<protein>
    <recommendedName>
        <fullName evidence="4">S-methyl-5'-thioadenosine phosphorylase</fullName>
        <ecNumber evidence="4">2.4.2.28</ecNumber>
    </recommendedName>
    <alternativeName>
        <fullName evidence="4">5'-methylthioadenosine phosphorylase</fullName>
        <shortName evidence="4">MTA phosphorylase</shortName>
        <shortName evidence="4">MTAP</shortName>
    </alternativeName>
</protein>
<dbReference type="InterPro" id="IPR018099">
    <property type="entry name" value="Purine_phosphorylase-2_CS"/>
</dbReference>
<dbReference type="EC" id="2.4.2.28" evidence="4"/>
<feature type="site" description="Important for substrate specificity" evidence="4">
    <location>
        <position position="225"/>
    </location>
</feature>
<keyword evidence="1 4" id="KW-0328">Glycosyltransferase</keyword>
<reference evidence="6 7" key="1">
    <citation type="submission" date="2019-02" db="EMBL/GenBank/DDBJ databases">
        <title>Draft genome sequence of Arthrospira platensis NIES-3804.</title>
        <authorList>
            <person name="Yamaguchi H."/>
            <person name="Suzuki S."/>
            <person name="Kawachi M."/>
        </authorList>
    </citation>
    <scope>NUCLEOTIDE SEQUENCE [LARGE SCALE GENOMIC DNA]</scope>
    <source>
        <strain evidence="6 7">NIES-3804</strain>
    </source>
</reference>